<organism evidence="2 3">
    <name type="scientific">Thalassobius vesicularis</name>
    <dbReference type="NCBI Taxonomy" id="1294297"/>
    <lineage>
        <taxon>Bacteria</taxon>
        <taxon>Pseudomonadati</taxon>
        <taxon>Pseudomonadota</taxon>
        <taxon>Alphaproteobacteria</taxon>
        <taxon>Rhodobacterales</taxon>
        <taxon>Roseobacteraceae</taxon>
        <taxon>Thalassovita</taxon>
    </lineage>
</organism>
<dbReference type="Proteomes" id="UP000306113">
    <property type="component" value="Unassembled WGS sequence"/>
</dbReference>
<dbReference type="AlphaFoldDB" id="A0A4S3MAW8"/>
<dbReference type="OrthoDB" id="7875126at2"/>
<evidence type="ECO:0008006" key="4">
    <source>
        <dbReference type="Google" id="ProtNLM"/>
    </source>
</evidence>
<dbReference type="RefSeq" id="WP_136338078.1">
    <property type="nucleotide sequence ID" value="NZ_SSMD01000002.1"/>
</dbReference>
<name>A0A4S3MAW8_9RHOB</name>
<protein>
    <recommendedName>
        <fullName evidence="4">DNA primase</fullName>
    </recommendedName>
</protein>
<evidence type="ECO:0000313" key="2">
    <source>
        <dbReference type="EMBL" id="THD75715.1"/>
    </source>
</evidence>
<reference evidence="2 3" key="1">
    <citation type="submission" date="2019-04" db="EMBL/GenBank/DDBJ databases">
        <title>Draft genome sequence of Youngimonas vesicularis.</title>
        <authorList>
            <person name="Hameed A."/>
        </authorList>
    </citation>
    <scope>NUCLEOTIDE SEQUENCE [LARGE SCALE GENOMIC DNA]</scope>
    <source>
        <strain evidence="2 3">CC-AMW-E</strain>
    </source>
</reference>
<accession>A0A4S3MAW8</accession>
<proteinExistence type="predicted"/>
<feature type="chain" id="PRO_5020975402" description="DNA primase" evidence="1">
    <location>
        <begin position="23"/>
        <end position="106"/>
    </location>
</feature>
<gene>
    <name evidence="2" type="ORF">E7681_04475</name>
</gene>
<dbReference type="EMBL" id="SSMD01000002">
    <property type="protein sequence ID" value="THD75715.1"/>
    <property type="molecule type" value="Genomic_DNA"/>
</dbReference>
<sequence length="106" mass="11657">MRQILPITLAGLMALLPVAVLAESKAEKTERCSIQAGIVEAAISHRQANRNQNRATRKIMNADPIKGTKYEANVDVLVAWIYSLPQAQLTPDTTATFEKACLDYKS</sequence>
<feature type="signal peptide" evidence="1">
    <location>
        <begin position="1"/>
        <end position="22"/>
    </location>
</feature>
<keyword evidence="3" id="KW-1185">Reference proteome</keyword>
<evidence type="ECO:0000313" key="3">
    <source>
        <dbReference type="Proteomes" id="UP000306113"/>
    </source>
</evidence>
<comment type="caution">
    <text evidence="2">The sequence shown here is derived from an EMBL/GenBank/DDBJ whole genome shotgun (WGS) entry which is preliminary data.</text>
</comment>
<evidence type="ECO:0000256" key="1">
    <source>
        <dbReference type="SAM" id="SignalP"/>
    </source>
</evidence>
<keyword evidence="1" id="KW-0732">Signal</keyword>